<protein>
    <submittedName>
        <fullName evidence="1">Uncharacterized protein</fullName>
    </submittedName>
</protein>
<dbReference type="Proteomes" id="UP001610861">
    <property type="component" value="Unassembled WGS sequence"/>
</dbReference>
<dbReference type="EMBL" id="JBIQWL010000002">
    <property type="protein sequence ID" value="MFH8250457.1"/>
    <property type="molecule type" value="Genomic_DNA"/>
</dbReference>
<gene>
    <name evidence="1" type="ORF">ACH3VR_08855</name>
</gene>
<keyword evidence="2" id="KW-1185">Reference proteome</keyword>
<reference evidence="1 2" key="1">
    <citation type="submission" date="2024-09" db="EMBL/GenBank/DDBJ databases">
        <authorList>
            <person name="Pan X."/>
        </authorList>
    </citation>
    <scope>NUCLEOTIDE SEQUENCE [LARGE SCALE GENOMIC DNA]</scope>
    <source>
        <strain evidence="1 2">B2969</strain>
    </source>
</reference>
<evidence type="ECO:0000313" key="2">
    <source>
        <dbReference type="Proteomes" id="UP001610861"/>
    </source>
</evidence>
<dbReference type="RefSeq" id="WP_396640393.1">
    <property type="nucleotide sequence ID" value="NZ_JBIQWL010000002.1"/>
</dbReference>
<name>A0ABW7Q7K1_9MICO</name>
<accession>A0ABW7Q7K1</accession>
<sequence length="45" mass="4646">MDDRYGGAPEFASADPAIAPDRVAGTIPVDVPELAGHRARAILDA</sequence>
<organism evidence="1 2">
    <name type="scientific">Microbacterium alkaliflavum</name>
    <dbReference type="NCBI Taxonomy" id="3248839"/>
    <lineage>
        <taxon>Bacteria</taxon>
        <taxon>Bacillati</taxon>
        <taxon>Actinomycetota</taxon>
        <taxon>Actinomycetes</taxon>
        <taxon>Micrococcales</taxon>
        <taxon>Microbacteriaceae</taxon>
        <taxon>Microbacterium</taxon>
    </lineage>
</organism>
<proteinExistence type="predicted"/>
<evidence type="ECO:0000313" key="1">
    <source>
        <dbReference type="EMBL" id="MFH8250457.1"/>
    </source>
</evidence>
<comment type="caution">
    <text evidence="1">The sequence shown here is derived from an EMBL/GenBank/DDBJ whole genome shotgun (WGS) entry which is preliminary data.</text>
</comment>